<dbReference type="SMART" id="SM00065">
    <property type="entry name" value="GAF"/>
    <property type="match status" value="1"/>
</dbReference>
<gene>
    <name evidence="6" type="ORF">KDK95_02095</name>
</gene>
<reference evidence="6" key="1">
    <citation type="submission" date="2021-04" db="EMBL/GenBank/DDBJ databases">
        <title>Genome based classification of Actinospica acidithermotolerans sp. nov., an actinobacterium isolated from an Indonesian hot spring.</title>
        <authorList>
            <person name="Kusuma A.B."/>
            <person name="Putra K.E."/>
            <person name="Nafisah S."/>
            <person name="Loh J."/>
            <person name="Nouioui I."/>
            <person name="Goodfellow M."/>
        </authorList>
    </citation>
    <scope>NUCLEOTIDE SEQUENCE</scope>
    <source>
        <strain evidence="6">MGRD01-02</strain>
    </source>
</reference>
<dbReference type="SMART" id="SM01012">
    <property type="entry name" value="ANTAR"/>
    <property type="match status" value="1"/>
</dbReference>
<evidence type="ECO:0000256" key="4">
    <source>
        <dbReference type="ARBA" id="ARBA00023163"/>
    </source>
</evidence>
<dbReference type="InterPro" id="IPR036388">
    <property type="entry name" value="WH-like_DNA-bd_sf"/>
</dbReference>
<dbReference type="AlphaFoldDB" id="A0A941E4M3"/>
<dbReference type="PROSITE" id="PS50921">
    <property type="entry name" value="ANTAR"/>
    <property type="match status" value="1"/>
</dbReference>
<feature type="domain" description="ANTAR" evidence="5">
    <location>
        <begin position="167"/>
        <end position="228"/>
    </location>
</feature>
<keyword evidence="3" id="KW-0805">Transcription regulation</keyword>
<evidence type="ECO:0000256" key="2">
    <source>
        <dbReference type="ARBA" id="ARBA00022777"/>
    </source>
</evidence>
<dbReference type="GO" id="GO:0016301">
    <property type="term" value="F:kinase activity"/>
    <property type="evidence" value="ECO:0007669"/>
    <property type="project" value="UniProtKB-KW"/>
</dbReference>
<dbReference type="InterPro" id="IPR029016">
    <property type="entry name" value="GAF-like_dom_sf"/>
</dbReference>
<dbReference type="RefSeq" id="WP_212516240.1">
    <property type="nucleotide sequence ID" value="NZ_JAGSOH010000003.1"/>
</dbReference>
<keyword evidence="4" id="KW-0804">Transcription</keyword>
<dbReference type="Pfam" id="PF01590">
    <property type="entry name" value="GAF"/>
    <property type="match status" value="1"/>
</dbReference>
<dbReference type="EMBL" id="JAGSOH010000003">
    <property type="protein sequence ID" value="MBR7825081.1"/>
    <property type="molecule type" value="Genomic_DNA"/>
</dbReference>
<dbReference type="Gene3D" id="3.30.450.40">
    <property type="match status" value="1"/>
</dbReference>
<dbReference type="Pfam" id="PF03861">
    <property type="entry name" value="ANTAR"/>
    <property type="match status" value="1"/>
</dbReference>
<keyword evidence="2" id="KW-0418">Kinase</keyword>
<dbReference type="SUPFAM" id="SSF55781">
    <property type="entry name" value="GAF domain-like"/>
    <property type="match status" value="1"/>
</dbReference>
<dbReference type="Proteomes" id="UP000676325">
    <property type="component" value="Unassembled WGS sequence"/>
</dbReference>
<dbReference type="GO" id="GO:0003723">
    <property type="term" value="F:RNA binding"/>
    <property type="evidence" value="ECO:0007669"/>
    <property type="project" value="InterPro"/>
</dbReference>
<evidence type="ECO:0000259" key="5">
    <source>
        <dbReference type="PROSITE" id="PS50921"/>
    </source>
</evidence>
<dbReference type="SUPFAM" id="SSF52172">
    <property type="entry name" value="CheY-like"/>
    <property type="match status" value="1"/>
</dbReference>
<sequence length="238" mass="25243">MAEVDQSVLRALLDLTDLESGHDVTAALLERLAHRAVSLLPAACCAVAAADEDGELSLLRCSDGVGWTLGLAQIENRSGPLVDCYRRGVPVQCPDILSAPAWPQLAAAASAAGIRAFSAVPLRRHDRVLGAACVMRADPGDDRPEELALAQAMADSTAVGLLRAEAARDDGRAVDRWRSALSRQITIDQARGIVAQRHGITVDAAARLLEQQAETQGVDPGDLAERIVQGLALWHRAK</sequence>
<name>A0A941E4M3_9ACTN</name>
<keyword evidence="1" id="KW-0808">Transferase</keyword>
<evidence type="ECO:0000313" key="6">
    <source>
        <dbReference type="EMBL" id="MBR7825081.1"/>
    </source>
</evidence>
<proteinExistence type="predicted"/>
<comment type="caution">
    <text evidence="6">The sequence shown here is derived from an EMBL/GenBank/DDBJ whole genome shotgun (WGS) entry which is preliminary data.</text>
</comment>
<dbReference type="InterPro" id="IPR011006">
    <property type="entry name" value="CheY-like_superfamily"/>
</dbReference>
<accession>A0A941E4M3</accession>
<keyword evidence="7" id="KW-1185">Reference proteome</keyword>
<evidence type="ECO:0000256" key="1">
    <source>
        <dbReference type="ARBA" id="ARBA00022679"/>
    </source>
</evidence>
<evidence type="ECO:0000256" key="3">
    <source>
        <dbReference type="ARBA" id="ARBA00023015"/>
    </source>
</evidence>
<dbReference type="Gene3D" id="1.10.10.10">
    <property type="entry name" value="Winged helix-like DNA-binding domain superfamily/Winged helix DNA-binding domain"/>
    <property type="match status" value="1"/>
</dbReference>
<dbReference type="InterPro" id="IPR003018">
    <property type="entry name" value="GAF"/>
</dbReference>
<evidence type="ECO:0000313" key="7">
    <source>
        <dbReference type="Proteomes" id="UP000676325"/>
    </source>
</evidence>
<protein>
    <submittedName>
        <fullName evidence="6">GAF and ANTAR domain-containing protein</fullName>
    </submittedName>
</protein>
<organism evidence="6 7">
    <name type="scientific">Actinospica acidithermotolerans</name>
    <dbReference type="NCBI Taxonomy" id="2828514"/>
    <lineage>
        <taxon>Bacteria</taxon>
        <taxon>Bacillati</taxon>
        <taxon>Actinomycetota</taxon>
        <taxon>Actinomycetes</taxon>
        <taxon>Catenulisporales</taxon>
        <taxon>Actinospicaceae</taxon>
        <taxon>Actinospica</taxon>
    </lineage>
</organism>
<dbReference type="InterPro" id="IPR005561">
    <property type="entry name" value="ANTAR"/>
</dbReference>